<reference evidence="3" key="1">
    <citation type="submission" date="2023-01" db="EMBL/GenBank/DDBJ databases">
        <title>Genome assembly of the deep-sea coral Lophelia pertusa.</title>
        <authorList>
            <person name="Herrera S."/>
            <person name="Cordes E."/>
        </authorList>
    </citation>
    <scope>NUCLEOTIDE SEQUENCE</scope>
    <source>
        <strain evidence="3">USNM1676648</strain>
        <tissue evidence="3">Polyp</tissue>
    </source>
</reference>
<dbReference type="Proteomes" id="UP001163046">
    <property type="component" value="Unassembled WGS sequence"/>
</dbReference>
<sequence length="191" mass="21032">MKKQVLISLIAILYILASATASEEEKNHLSVESFSDVTGAFSPSARNADVPLHSTQHKFTVQTSPISHSLTSDNEQIGSLDGIIFLPASTNGFKPMKWNPKKTKRVSAMRKLAMRRAARKHKVFIDSSHGVKRHPTASISRYSKGKKAFMFQSTPPSSSTGVPYKDQNASPPQAVNNFTRNRRNGDSQCDS</sequence>
<dbReference type="EMBL" id="MU827342">
    <property type="protein sequence ID" value="KAJ7353729.1"/>
    <property type="molecule type" value="Genomic_DNA"/>
</dbReference>
<comment type="caution">
    <text evidence="3">The sequence shown here is derived from an EMBL/GenBank/DDBJ whole genome shotgun (WGS) entry which is preliminary data.</text>
</comment>
<protein>
    <submittedName>
        <fullName evidence="3">Uncharacterized protein</fullName>
    </submittedName>
</protein>
<organism evidence="3 4">
    <name type="scientific">Desmophyllum pertusum</name>
    <dbReference type="NCBI Taxonomy" id="174260"/>
    <lineage>
        <taxon>Eukaryota</taxon>
        <taxon>Metazoa</taxon>
        <taxon>Cnidaria</taxon>
        <taxon>Anthozoa</taxon>
        <taxon>Hexacorallia</taxon>
        <taxon>Scleractinia</taxon>
        <taxon>Caryophylliina</taxon>
        <taxon>Caryophylliidae</taxon>
        <taxon>Desmophyllum</taxon>
    </lineage>
</organism>
<evidence type="ECO:0000256" key="1">
    <source>
        <dbReference type="SAM" id="MobiDB-lite"/>
    </source>
</evidence>
<evidence type="ECO:0000256" key="2">
    <source>
        <dbReference type="SAM" id="SignalP"/>
    </source>
</evidence>
<keyword evidence="2" id="KW-0732">Signal</keyword>
<keyword evidence="4" id="KW-1185">Reference proteome</keyword>
<feature type="compositionally biased region" description="Polar residues" evidence="1">
    <location>
        <begin position="151"/>
        <end position="179"/>
    </location>
</feature>
<name>A0A9W9YMJ9_9CNID</name>
<evidence type="ECO:0000313" key="3">
    <source>
        <dbReference type="EMBL" id="KAJ7353729.1"/>
    </source>
</evidence>
<feature type="region of interest" description="Disordered" evidence="1">
    <location>
        <begin position="150"/>
        <end position="191"/>
    </location>
</feature>
<proteinExistence type="predicted"/>
<feature type="chain" id="PRO_5040842996" evidence="2">
    <location>
        <begin position="22"/>
        <end position="191"/>
    </location>
</feature>
<evidence type="ECO:0000313" key="4">
    <source>
        <dbReference type="Proteomes" id="UP001163046"/>
    </source>
</evidence>
<dbReference type="AlphaFoldDB" id="A0A9W9YMJ9"/>
<accession>A0A9W9YMJ9</accession>
<feature type="signal peptide" evidence="2">
    <location>
        <begin position="1"/>
        <end position="21"/>
    </location>
</feature>
<gene>
    <name evidence="3" type="ORF">OS493_032599</name>
</gene>